<accession>A0ABR6EL66</accession>
<reference evidence="3" key="1">
    <citation type="journal article" date="2020" name="Syst. Appl. Microbiol.">
        <title>Streptomyces alkaliterrae sp. nov., isolated from an alkaline soil, and emended descriptions of Streptomyces alkaliphilus, Streptomyces calidiresistens and Streptomyces durbertensis.</title>
        <authorList>
            <person name="Swiecimska M."/>
            <person name="Golinska P."/>
            <person name="Nouioui I."/>
            <person name="Wypij M."/>
            <person name="Rai M."/>
            <person name="Sangal V."/>
            <person name="Goodfellow M."/>
        </authorList>
    </citation>
    <scope>NUCLEOTIDE SEQUENCE [LARGE SCALE GENOMIC DNA]</scope>
    <source>
        <strain evidence="3">DSM 104538</strain>
    </source>
</reference>
<dbReference type="InterPro" id="IPR022742">
    <property type="entry name" value="Hydrolase_4"/>
</dbReference>
<dbReference type="Proteomes" id="UP000766698">
    <property type="component" value="Unassembled WGS sequence"/>
</dbReference>
<organism evidence="2 3">
    <name type="scientific">Streptomyces durbertensis</name>
    <dbReference type="NCBI Taxonomy" id="2448886"/>
    <lineage>
        <taxon>Bacteria</taxon>
        <taxon>Bacillati</taxon>
        <taxon>Actinomycetota</taxon>
        <taxon>Actinomycetes</taxon>
        <taxon>Kitasatosporales</taxon>
        <taxon>Streptomycetaceae</taxon>
        <taxon>Streptomyces</taxon>
    </lineage>
</organism>
<keyword evidence="3" id="KW-1185">Reference proteome</keyword>
<evidence type="ECO:0000259" key="1">
    <source>
        <dbReference type="Pfam" id="PF12146"/>
    </source>
</evidence>
<protein>
    <submittedName>
        <fullName evidence="2">Alpha/beta hydrolase</fullName>
    </submittedName>
</protein>
<dbReference type="EMBL" id="WMLF01000364">
    <property type="protein sequence ID" value="MBB1245893.1"/>
    <property type="molecule type" value="Genomic_DNA"/>
</dbReference>
<feature type="domain" description="Serine aminopeptidase S33" evidence="1">
    <location>
        <begin position="67"/>
        <end position="132"/>
    </location>
</feature>
<dbReference type="Pfam" id="PF12146">
    <property type="entry name" value="Hydrolase_4"/>
    <property type="match status" value="1"/>
</dbReference>
<evidence type="ECO:0000313" key="2">
    <source>
        <dbReference type="EMBL" id="MBB1245893.1"/>
    </source>
</evidence>
<dbReference type="InterPro" id="IPR029058">
    <property type="entry name" value="AB_hydrolase_fold"/>
</dbReference>
<dbReference type="RefSeq" id="WP_182857182.1">
    <property type="nucleotide sequence ID" value="NZ_WMLF01000364.1"/>
</dbReference>
<name>A0ABR6EL66_9ACTN</name>
<dbReference type="SUPFAM" id="SSF53474">
    <property type="entry name" value="alpha/beta-Hydrolases"/>
    <property type="match status" value="1"/>
</dbReference>
<proteinExistence type="predicted"/>
<keyword evidence="2" id="KW-0378">Hydrolase</keyword>
<dbReference type="GO" id="GO:0016787">
    <property type="term" value="F:hydrolase activity"/>
    <property type="evidence" value="ECO:0007669"/>
    <property type="project" value="UniProtKB-KW"/>
</dbReference>
<comment type="caution">
    <text evidence="2">The sequence shown here is derived from an EMBL/GenBank/DDBJ whole genome shotgun (WGS) entry which is preliminary data.</text>
</comment>
<sequence>MEHHPPRLYVTPDEPRALVLLLHGGRAHGLEPPSALNLPSRRMRPFATTVTRAVDVPVAVAEVRYRHRGWNGDRADPARDARAALETLLETYGPLPVVLLGHSMGGRAALRLGGHEAVRGVVALAPWCPDDEPTAHLAGRPVVLLHSDQDRMTDPMASWRFVGRAKAAGARACGVEITGSDHALLRRATVWHDLVGRVVRGVLDPARMPPEVTAACAAPAEAGYRPLLPTDLATG</sequence>
<dbReference type="Gene3D" id="3.40.50.1820">
    <property type="entry name" value="alpha/beta hydrolase"/>
    <property type="match status" value="1"/>
</dbReference>
<evidence type="ECO:0000313" key="3">
    <source>
        <dbReference type="Proteomes" id="UP000766698"/>
    </source>
</evidence>
<gene>
    <name evidence="2" type="ORF">GL263_20410</name>
</gene>